<dbReference type="Gene3D" id="3.30.379.10">
    <property type="entry name" value="Chitobiase/beta-hexosaminidase domain 2-like"/>
    <property type="match status" value="1"/>
</dbReference>
<evidence type="ECO:0000256" key="6">
    <source>
        <dbReference type="ARBA" id="ARBA00030512"/>
    </source>
</evidence>
<evidence type="ECO:0000259" key="11">
    <source>
        <dbReference type="Pfam" id="PF13290"/>
    </source>
</evidence>
<dbReference type="PANTHER" id="PTHR22600:SF57">
    <property type="entry name" value="BETA-N-ACETYLHEXOSAMINIDASE"/>
    <property type="match status" value="1"/>
</dbReference>
<dbReference type="SUPFAM" id="SSF51445">
    <property type="entry name" value="(Trans)glycosidases"/>
    <property type="match status" value="1"/>
</dbReference>
<dbReference type="PRINTS" id="PR00738">
    <property type="entry name" value="GLHYDRLASE20"/>
</dbReference>
<evidence type="ECO:0000259" key="10">
    <source>
        <dbReference type="Pfam" id="PF02838"/>
    </source>
</evidence>
<dbReference type="InterPro" id="IPR015882">
    <property type="entry name" value="HEX_bac_N"/>
</dbReference>
<dbReference type="Proteomes" id="UP001139971">
    <property type="component" value="Unassembled WGS sequence"/>
</dbReference>
<evidence type="ECO:0000256" key="1">
    <source>
        <dbReference type="ARBA" id="ARBA00001231"/>
    </source>
</evidence>
<dbReference type="Gene3D" id="2.60.120.260">
    <property type="entry name" value="Galactose-binding domain-like"/>
    <property type="match status" value="1"/>
</dbReference>
<evidence type="ECO:0000256" key="5">
    <source>
        <dbReference type="ARBA" id="ARBA00023295"/>
    </source>
</evidence>
<dbReference type="Pfam" id="PF13290">
    <property type="entry name" value="CHB_HEX_C_1"/>
    <property type="match status" value="1"/>
</dbReference>
<dbReference type="GO" id="GO:0005975">
    <property type="term" value="P:carbohydrate metabolic process"/>
    <property type="evidence" value="ECO:0007669"/>
    <property type="project" value="InterPro"/>
</dbReference>
<comment type="catalytic activity">
    <reaction evidence="1">
        <text>Hydrolysis of terminal non-reducing N-acetyl-D-hexosamine residues in N-acetyl-beta-D-hexosaminides.</text>
        <dbReference type="EC" id="3.2.1.52"/>
    </reaction>
</comment>
<protein>
    <recommendedName>
        <fullName evidence="3">beta-N-acetylhexosaminidase</fullName>
        <ecNumber evidence="3">3.2.1.52</ecNumber>
    </recommendedName>
    <alternativeName>
        <fullName evidence="6">Beta-N-acetylhexosaminidase</fullName>
    </alternativeName>
    <alternativeName>
        <fullName evidence="7">N-acetyl-beta-glucosaminidase</fullName>
    </alternativeName>
</protein>
<dbReference type="GO" id="GO:0016020">
    <property type="term" value="C:membrane"/>
    <property type="evidence" value="ECO:0007669"/>
    <property type="project" value="TreeGrafter"/>
</dbReference>
<evidence type="ECO:0000259" key="9">
    <source>
        <dbReference type="Pfam" id="PF00728"/>
    </source>
</evidence>
<comment type="similarity">
    <text evidence="2">Belongs to the glycosyl hydrolase 20 family.</text>
</comment>
<dbReference type="EC" id="3.2.1.52" evidence="3"/>
<dbReference type="AlphaFoldDB" id="A0A9X4BL17"/>
<evidence type="ECO:0000256" key="3">
    <source>
        <dbReference type="ARBA" id="ARBA00012663"/>
    </source>
</evidence>
<feature type="domain" description="GH29D-like beta-sandwich" evidence="11">
    <location>
        <begin position="551"/>
        <end position="606"/>
    </location>
</feature>
<sequence length="767" mass="82994">MKFAPAFAVLVIACVAGCSRQPAPAPAPPQATIVPSLIPQPLRLDVRSGVFRVDAATPVIAASPEAKAAAAYFVDTLARTRGLALKLADAPASGAITFALDANAAGEGDESYTIDVADSGAKITARTARGLFYGGVSLWQLATSDARRGDAVALPALSIQDQPRYAWRGLMLDSARHFQSPDFIKRTIDAMALHKLNVLHWHLTDDQGWRIQIKKYPKLTDVGAWRVPPGPAAAADIDPATGKPRVYGGYYTQDEIRDVVRYAAQRHVEIVPEIDMPGHAQAAIAAYPELGTGDAPGVSVDWGVHTYLLNVEDSTFAFIEDVLDEVVPLFPGRYLHVGGDEAVKDRWQASAAVQARMKALGVKDETALQGWFLERLEAMLEKRQRKLIGWDEILESKLPAEATVMSWRGTNGAIEAAHKGHDVVLSPAPQLYINNLQSLAGDEPAARLDALVTIESLYGFEPTPAELTPEQARHVLGAQVNLWTEHMRTEAMVEHAVYPRLAAIAEVDWSPAGARDWNGFVNRLPAQFARYRALGIGYADSAFRVQASVDAGKVTLAAQVKSAQIRYTLDGGEPTAQSTAYTAPFDAGAATAMRAAAFVDGVRMSEAPPIALDAASQRLRSSADLKPCRDNGLILRLEDDAPLAGPRAMYTVDIFDACWIWPQASLDGIERIAAEVGNLPYNFQLWRDIKNVVVRKPANPDGELEIRLDGCDGAPWTTIPLTAAKANPGVTVLGGELPKATGRHDLCFRFTRPGPETLWAIDRVRLQ</sequence>
<evidence type="ECO:0000256" key="4">
    <source>
        <dbReference type="ARBA" id="ARBA00022801"/>
    </source>
</evidence>
<dbReference type="GO" id="GO:0030203">
    <property type="term" value="P:glycosaminoglycan metabolic process"/>
    <property type="evidence" value="ECO:0007669"/>
    <property type="project" value="TreeGrafter"/>
</dbReference>
<evidence type="ECO:0000313" key="13">
    <source>
        <dbReference type="Proteomes" id="UP001139971"/>
    </source>
</evidence>
<dbReference type="InterPro" id="IPR025705">
    <property type="entry name" value="Beta_hexosaminidase_sua/sub"/>
</dbReference>
<evidence type="ECO:0000256" key="7">
    <source>
        <dbReference type="ARBA" id="ARBA00033000"/>
    </source>
</evidence>
<organism evidence="12 13">
    <name type="scientific">Tahibacter soli</name>
    <dbReference type="NCBI Taxonomy" id="2983605"/>
    <lineage>
        <taxon>Bacteria</taxon>
        <taxon>Pseudomonadati</taxon>
        <taxon>Pseudomonadota</taxon>
        <taxon>Gammaproteobacteria</taxon>
        <taxon>Lysobacterales</taxon>
        <taxon>Rhodanobacteraceae</taxon>
        <taxon>Tahibacter</taxon>
    </lineage>
</organism>
<evidence type="ECO:0000313" key="12">
    <source>
        <dbReference type="EMBL" id="MDC8013769.1"/>
    </source>
</evidence>
<keyword evidence="4" id="KW-0378">Hydrolase</keyword>
<dbReference type="CDD" id="cd06563">
    <property type="entry name" value="GH20_chitobiase-like"/>
    <property type="match status" value="1"/>
</dbReference>
<dbReference type="SUPFAM" id="SSF55545">
    <property type="entry name" value="beta-N-acetylhexosaminidase-like domain"/>
    <property type="match status" value="1"/>
</dbReference>
<dbReference type="EMBL" id="JAOVZO020000018">
    <property type="protein sequence ID" value="MDC8013769.1"/>
    <property type="molecule type" value="Genomic_DNA"/>
</dbReference>
<evidence type="ECO:0000256" key="2">
    <source>
        <dbReference type="ARBA" id="ARBA00006285"/>
    </source>
</evidence>
<keyword evidence="13" id="KW-1185">Reference proteome</keyword>
<dbReference type="InterPro" id="IPR029018">
    <property type="entry name" value="Hex-like_dom2"/>
</dbReference>
<dbReference type="InterPro" id="IPR015883">
    <property type="entry name" value="Glyco_hydro_20_cat"/>
</dbReference>
<feature type="active site" description="Proton donor" evidence="8">
    <location>
        <position position="341"/>
    </location>
</feature>
<dbReference type="RefSeq" id="WP_263541417.1">
    <property type="nucleotide sequence ID" value="NZ_JAOVZO020000018.1"/>
</dbReference>
<reference evidence="12" key="1">
    <citation type="submission" date="2023-02" db="EMBL/GenBank/DDBJ databases">
        <title>Tahibacter soli sp. nov. isolated from soil.</title>
        <authorList>
            <person name="Baek J.H."/>
            <person name="Lee J.K."/>
            <person name="Choi D.G."/>
            <person name="Jeon C.O."/>
        </authorList>
    </citation>
    <scope>NUCLEOTIDE SEQUENCE</scope>
    <source>
        <strain evidence="12">BL</strain>
    </source>
</reference>
<feature type="domain" description="Beta-hexosaminidase bacterial type N-terminal" evidence="10">
    <location>
        <begin position="35"/>
        <end position="162"/>
    </location>
</feature>
<proteinExistence type="inferred from homology"/>
<dbReference type="Pfam" id="PF00728">
    <property type="entry name" value="Glyco_hydro_20"/>
    <property type="match status" value="1"/>
</dbReference>
<name>A0A9X4BL17_9GAMM</name>
<dbReference type="Gene3D" id="3.20.20.80">
    <property type="entry name" value="Glycosidases"/>
    <property type="match status" value="1"/>
</dbReference>
<feature type="domain" description="Glycoside hydrolase family 20 catalytic" evidence="9">
    <location>
        <begin position="165"/>
        <end position="511"/>
    </location>
</feature>
<dbReference type="GO" id="GO:0004563">
    <property type="term" value="F:beta-N-acetylhexosaminidase activity"/>
    <property type="evidence" value="ECO:0007669"/>
    <property type="project" value="UniProtKB-EC"/>
</dbReference>
<dbReference type="InterPro" id="IPR059177">
    <property type="entry name" value="GH29D-like_dom"/>
</dbReference>
<keyword evidence="5" id="KW-0326">Glycosidase</keyword>
<evidence type="ECO:0000256" key="8">
    <source>
        <dbReference type="PIRSR" id="PIRSR625705-1"/>
    </source>
</evidence>
<gene>
    <name evidence="12" type="ORF">OD750_014600</name>
</gene>
<dbReference type="PANTHER" id="PTHR22600">
    <property type="entry name" value="BETA-HEXOSAMINIDASE"/>
    <property type="match status" value="1"/>
</dbReference>
<comment type="caution">
    <text evidence="12">The sequence shown here is derived from an EMBL/GenBank/DDBJ whole genome shotgun (WGS) entry which is preliminary data.</text>
</comment>
<dbReference type="InterPro" id="IPR017853">
    <property type="entry name" value="GH"/>
</dbReference>
<accession>A0A9X4BL17</accession>
<dbReference type="Pfam" id="PF02838">
    <property type="entry name" value="Glyco_hydro_20b"/>
    <property type="match status" value="1"/>
</dbReference>